<keyword evidence="2" id="KW-0812">Transmembrane</keyword>
<sequence length="75" mass="8500">MEEYEGLNSIKGSWKSFFINLTIGTVTVLLVGLGIRYAHGITEKEESQKKIKVEQTNSNVNNTEEKVAKELNKDR</sequence>
<reference evidence="3 4" key="1">
    <citation type="submission" date="2016-10" db="EMBL/GenBank/DDBJ databases">
        <title>Comparative genomics of Bacillus thuringiensis reveals a path to pathogens against multiple invertebrate hosts.</title>
        <authorList>
            <person name="Zheng J."/>
            <person name="Gao Q."/>
            <person name="Liu H."/>
            <person name="Peng D."/>
            <person name="Ruan L."/>
            <person name="Sun M."/>
        </authorList>
    </citation>
    <scope>NUCLEOTIDE SEQUENCE [LARGE SCALE GENOMIC DNA]</scope>
    <source>
        <strain evidence="3">BGSC 4BK1</strain>
    </source>
</reference>
<dbReference type="EMBL" id="NFDE01000057">
    <property type="protein sequence ID" value="OTX86865.1"/>
    <property type="molecule type" value="Genomic_DNA"/>
</dbReference>
<dbReference type="RefSeq" id="WP_086422964.1">
    <property type="nucleotide sequence ID" value="NZ_NFDE01000057.1"/>
</dbReference>
<dbReference type="Proteomes" id="UP000194945">
    <property type="component" value="Unassembled WGS sequence"/>
</dbReference>
<protein>
    <submittedName>
        <fullName evidence="3">Uncharacterized protein</fullName>
    </submittedName>
</protein>
<name>A0A242Z4F6_9BACI</name>
<organism evidence="3 4">
    <name type="scientific">Bacillus wiedmannii</name>
    <dbReference type="NCBI Taxonomy" id="1890302"/>
    <lineage>
        <taxon>Bacteria</taxon>
        <taxon>Bacillati</taxon>
        <taxon>Bacillota</taxon>
        <taxon>Bacilli</taxon>
        <taxon>Bacillales</taxon>
        <taxon>Bacillaceae</taxon>
        <taxon>Bacillus</taxon>
        <taxon>Bacillus cereus group</taxon>
    </lineage>
</organism>
<comment type="caution">
    <text evidence="3">The sequence shown here is derived from an EMBL/GenBank/DDBJ whole genome shotgun (WGS) entry which is preliminary data.</text>
</comment>
<evidence type="ECO:0000256" key="1">
    <source>
        <dbReference type="SAM" id="MobiDB-lite"/>
    </source>
</evidence>
<feature type="compositionally biased region" description="Basic and acidic residues" evidence="1">
    <location>
        <begin position="63"/>
        <end position="75"/>
    </location>
</feature>
<evidence type="ECO:0000313" key="4">
    <source>
        <dbReference type="Proteomes" id="UP000194945"/>
    </source>
</evidence>
<accession>A0A242Z4F6</accession>
<proteinExistence type="predicted"/>
<evidence type="ECO:0000313" key="3">
    <source>
        <dbReference type="EMBL" id="OTX86865.1"/>
    </source>
</evidence>
<dbReference type="AlphaFoldDB" id="A0A242Z4F6"/>
<evidence type="ECO:0000256" key="2">
    <source>
        <dbReference type="SAM" id="Phobius"/>
    </source>
</evidence>
<keyword evidence="2" id="KW-0472">Membrane</keyword>
<keyword evidence="2" id="KW-1133">Transmembrane helix</keyword>
<feature type="region of interest" description="Disordered" evidence="1">
    <location>
        <begin position="46"/>
        <end position="75"/>
    </location>
</feature>
<feature type="transmembrane region" description="Helical" evidence="2">
    <location>
        <begin position="17"/>
        <end position="38"/>
    </location>
</feature>
<gene>
    <name evidence="3" type="ORF">BK730_19680</name>
</gene>